<comment type="caution">
    <text evidence="2">The sequence shown here is derived from an EMBL/GenBank/DDBJ whole genome shotgun (WGS) entry which is preliminary data.</text>
</comment>
<feature type="domain" description="ABM" evidence="1">
    <location>
        <begin position="26"/>
        <end position="121"/>
    </location>
</feature>
<proteinExistence type="predicted"/>
<dbReference type="eggNOG" id="ENOG502S8KK">
    <property type="taxonomic scope" value="Eukaryota"/>
</dbReference>
<dbReference type="PROSITE" id="PS51725">
    <property type="entry name" value="ABM"/>
    <property type="match status" value="1"/>
</dbReference>
<dbReference type="SUPFAM" id="SSF54909">
    <property type="entry name" value="Dimeric alpha+beta barrel"/>
    <property type="match status" value="1"/>
</dbReference>
<organism evidence="2 3">
    <name type="scientific">Hypocrea atroviridis (strain ATCC 20476 / IMI 206040)</name>
    <name type="common">Trichoderma atroviride</name>
    <dbReference type="NCBI Taxonomy" id="452589"/>
    <lineage>
        <taxon>Eukaryota</taxon>
        <taxon>Fungi</taxon>
        <taxon>Dikarya</taxon>
        <taxon>Ascomycota</taxon>
        <taxon>Pezizomycotina</taxon>
        <taxon>Sordariomycetes</taxon>
        <taxon>Hypocreomycetidae</taxon>
        <taxon>Hypocreales</taxon>
        <taxon>Hypocreaceae</taxon>
        <taxon>Trichoderma</taxon>
    </lineage>
</organism>
<dbReference type="InterPro" id="IPR011008">
    <property type="entry name" value="Dimeric_a/b-barrel"/>
</dbReference>
<evidence type="ECO:0000259" key="1">
    <source>
        <dbReference type="PROSITE" id="PS51725"/>
    </source>
</evidence>
<dbReference type="STRING" id="452589.G9NTX2"/>
<dbReference type="OrthoDB" id="10011777at2759"/>
<gene>
    <name evidence="2" type="ORF">TRIATDRAFT_88467</name>
</gene>
<dbReference type="Proteomes" id="UP000005426">
    <property type="component" value="Unassembled WGS sequence"/>
</dbReference>
<dbReference type="EMBL" id="ABDG02000023">
    <property type="protein sequence ID" value="EHK46159.1"/>
    <property type="molecule type" value="Genomic_DNA"/>
</dbReference>
<protein>
    <recommendedName>
        <fullName evidence="1">ABM domain-containing protein</fullName>
    </recommendedName>
</protein>
<dbReference type="KEGG" id="tatv:25786162"/>
<dbReference type="AlphaFoldDB" id="G9NTX2"/>
<evidence type="ECO:0000313" key="2">
    <source>
        <dbReference type="EMBL" id="EHK46159.1"/>
    </source>
</evidence>
<name>G9NTX2_HYPAI</name>
<dbReference type="Pfam" id="PF03992">
    <property type="entry name" value="ABM"/>
    <property type="match status" value="1"/>
</dbReference>
<sequence length="129" mass="14441">MPETVEERFAKLSLGTDGKRNEDLTPIILATVYPKPGMTERIIELYQPIIKDGADKEPGTIQFQLFVDVNPETGSEEIFTIEKFKNIEALRLHQQGGSLKEFNRLTAAENLHPKPVLVHVVKPVSGFAI</sequence>
<evidence type="ECO:0000313" key="3">
    <source>
        <dbReference type="Proteomes" id="UP000005426"/>
    </source>
</evidence>
<accession>G9NTX2</accession>
<reference evidence="2 3" key="1">
    <citation type="journal article" date="2011" name="Genome Biol.">
        <title>Comparative genome sequence analysis underscores mycoparasitism as the ancestral life style of Trichoderma.</title>
        <authorList>
            <person name="Kubicek C.P."/>
            <person name="Herrera-Estrella A."/>
            <person name="Seidl-Seiboth V."/>
            <person name="Martinez D.A."/>
            <person name="Druzhinina I.S."/>
            <person name="Thon M."/>
            <person name="Zeilinger S."/>
            <person name="Casas-Flores S."/>
            <person name="Horwitz B.A."/>
            <person name="Mukherjee P.K."/>
            <person name="Mukherjee M."/>
            <person name="Kredics L."/>
            <person name="Alcaraz L.D."/>
            <person name="Aerts A."/>
            <person name="Antal Z."/>
            <person name="Atanasova L."/>
            <person name="Cervantes-Badillo M.G."/>
            <person name="Challacombe J."/>
            <person name="Chertkov O."/>
            <person name="McCluskey K."/>
            <person name="Coulpier F."/>
            <person name="Deshpande N."/>
            <person name="von Doehren H."/>
            <person name="Ebbole D.J."/>
            <person name="Esquivel-Naranjo E.U."/>
            <person name="Fekete E."/>
            <person name="Flipphi M."/>
            <person name="Glaser F."/>
            <person name="Gomez-Rodriguez E.Y."/>
            <person name="Gruber S."/>
            <person name="Han C."/>
            <person name="Henrissat B."/>
            <person name="Hermosa R."/>
            <person name="Hernandez-Onate M."/>
            <person name="Karaffa L."/>
            <person name="Kosti I."/>
            <person name="Le Crom S."/>
            <person name="Lindquist E."/>
            <person name="Lucas S."/>
            <person name="Luebeck M."/>
            <person name="Luebeck P.S."/>
            <person name="Margeot A."/>
            <person name="Metz B."/>
            <person name="Misra M."/>
            <person name="Nevalainen H."/>
            <person name="Omann M."/>
            <person name="Packer N."/>
            <person name="Perrone G."/>
            <person name="Uresti-Rivera E.E."/>
            <person name="Salamov A."/>
            <person name="Schmoll M."/>
            <person name="Seiboth B."/>
            <person name="Shapiro H."/>
            <person name="Sukno S."/>
            <person name="Tamayo-Ramos J.A."/>
            <person name="Tisch D."/>
            <person name="Wiest A."/>
            <person name="Wilkinson H.H."/>
            <person name="Zhang M."/>
            <person name="Coutinho P.M."/>
            <person name="Kenerley C.M."/>
            <person name="Monte E."/>
            <person name="Baker S.E."/>
            <person name="Grigoriev I.V."/>
        </authorList>
    </citation>
    <scope>NUCLEOTIDE SEQUENCE [LARGE SCALE GENOMIC DNA]</scope>
    <source>
        <strain evidence="3">ATCC 20476 / IMI 206040</strain>
    </source>
</reference>
<dbReference type="Gene3D" id="3.30.70.100">
    <property type="match status" value="1"/>
</dbReference>
<keyword evidence="3" id="KW-1185">Reference proteome</keyword>
<dbReference type="InterPro" id="IPR007138">
    <property type="entry name" value="ABM_dom"/>
</dbReference>
<dbReference type="OMA" id="KSHEIIV"/>
<dbReference type="GeneID" id="25786162"/>
<dbReference type="HOGENOM" id="CLU_131496_9_1_1"/>